<accession>A0A699ZKM5</accession>
<reference evidence="2 3" key="1">
    <citation type="submission" date="2020-02" db="EMBL/GenBank/DDBJ databases">
        <title>Draft genome sequence of Haematococcus lacustris strain NIES-144.</title>
        <authorList>
            <person name="Morimoto D."/>
            <person name="Nakagawa S."/>
            <person name="Yoshida T."/>
            <person name="Sawayama S."/>
        </authorList>
    </citation>
    <scope>NUCLEOTIDE SEQUENCE [LARGE SCALE GENOMIC DNA]</scope>
    <source>
        <strain evidence="2 3">NIES-144</strain>
    </source>
</reference>
<name>A0A699ZKM5_HAELA</name>
<protein>
    <submittedName>
        <fullName evidence="2">Ferredoxin-nitrite reductase</fullName>
    </submittedName>
</protein>
<dbReference type="EMBL" id="BLLF01001585">
    <property type="protein sequence ID" value="GFH20159.1"/>
    <property type="molecule type" value="Genomic_DNA"/>
</dbReference>
<proteinExistence type="predicted"/>
<keyword evidence="3" id="KW-1185">Reference proteome</keyword>
<dbReference type="AlphaFoldDB" id="A0A699ZKM5"/>
<evidence type="ECO:0000313" key="2">
    <source>
        <dbReference type="EMBL" id="GFH20159.1"/>
    </source>
</evidence>
<evidence type="ECO:0000313" key="3">
    <source>
        <dbReference type="Proteomes" id="UP000485058"/>
    </source>
</evidence>
<sequence>MQTETLVSGAGSLQTRTHLGQRATRKVRHALLRATERRIITSVAAPEAPITTAPVTGLVHLSPEARERSIKSKVKFEKVKVEKCGSNMWTEVPELAKLIREGNTKCVLGF</sequence>
<evidence type="ECO:0000256" key="1">
    <source>
        <dbReference type="SAM" id="MobiDB-lite"/>
    </source>
</evidence>
<feature type="region of interest" description="Disordered" evidence="1">
    <location>
        <begin position="1"/>
        <end position="24"/>
    </location>
</feature>
<gene>
    <name evidence="2" type="ORF">HaLaN_17238</name>
</gene>
<dbReference type="Proteomes" id="UP000485058">
    <property type="component" value="Unassembled WGS sequence"/>
</dbReference>
<organism evidence="2 3">
    <name type="scientific">Haematococcus lacustris</name>
    <name type="common">Green alga</name>
    <name type="synonym">Haematococcus pluvialis</name>
    <dbReference type="NCBI Taxonomy" id="44745"/>
    <lineage>
        <taxon>Eukaryota</taxon>
        <taxon>Viridiplantae</taxon>
        <taxon>Chlorophyta</taxon>
        <taxon>core chlorophytes</taxon>
        <taxon>Chlorophyceae</taxon>
        <taxon>CS clade</taxon>
        <taxon>Chlamydomonadales</taxon>
        <taxon>Haematococcaceae</taxon>
        <taxon>Haematococcus</taxon>
    </lineage>
</organism>
<feature type="compositionally biased region" description="Polar residues" evidence="1">
    <location>
        <begin position="1"/>
        <end position="18"/>
    </location>
</feature>
<comment type="caution">
    <text evidence="2">The sequence shown here is derived from an EMBL/GenBank/DDBJ whole genome shotgun (WGS) entry which is preliminary data.</text>
</comment>